<comment type="caution">
    <text evidence="1">The sequence shown here is derived from an EMBL/GenBank/DDBJ whole genome shotgun (WGS) entry which is preliminary data.</text>
</comment>
<protein>
    <submittedName>
        <fullName evidence="1">Uncharacterized protein</fullName>
    </submittedName>
</protein>
<accession>A0ACC2B8S0</accession>
<gene>
    <name evidence="1" type="ORF">O6H91_17G084100</name>
</gene>
<name>A0ACC2B8S0_DIPCM</name>
<dbReference type="Proteomes" id="UP001162992">
    <property type="component" value="Chromosome 17"/>
</dbReference>
<dbReference type="EMBL" id="CM055108">
    <property type="protein sequence ID" value="KAJ7526146.1"/>
    <property type="molecule type" value="Genomic_DNA"/>
</dbReference>
<sequence length="93" mass="10477">MNPTNTVFDAKRLIGRRYSDPTVQSDIKLWPFKVIAGPGWRQANDRCEVQGRGKAVFCRGDIFHGFDKDERICRGLSGNHHKKCGDDGACLLQ</sequence>
<evidence type="ECO:0000313" key="1">
    <source>
        <dbReference type="EMBL" id="KAJ7526146.1"/>
    </source>
</evidence>
<reference evidence="2" key="1">
    <citation type="journal article" date="2024" name="Proc. Natl. Acad. Sci. U.S.A.">
        <title>Extraordinary preservation of gene collinearity over three hundred million years revealed in homosporous lycophytes.</title>
        <authorList>
            <person name="Li C."/>
            <person name="Wickell D."/>
            <person name="Kuo L.Y."/>
            <person name="Chen X."/>
            <person name="Nie B."/>
            <person name="Liao X."/>
            <person name="Peng D."/>
            <person name="Ji J."/>
            <person name="Jenkins J."/>
            <person name="Williams M."/>
            <person name="Shu S."/>
            <person name="Plott C."/>
            <person name="Barry K."/>
            <person name="Rajasekar S."/>
            <person name="Grimwood J."/>
            <person name="Han X."/>
            <person name="Sun S."/>
            <person name="Hou Z."/>
            <person name="He W."/>
            <person name="Dai G."/>
            <person name="Sun C."/>
            <person name="Schmutz J."/>
            <person name="Leebens-Mack J.H."/>
            <person name="Li F.W."/>
            <person name="Wang L."/>
        </authorList>
    </citation>
    <scope>NUCLEOTIDE SEQUENCE [LARGE SCALE GENOMIC DNA]</scope>
    <source>
        <strain evidence="2">cv. PW_Plant_1</strain>
    </source>
</reference>
<organism evidence="1 2">
    <name type="scientific">Diphasiastrum complanatum</name>
    <name type="common">Issler's clubmoss</name>
    <name type="synonym">Lycopodium complanatum</name>
    <dbReference type="NCBI Taxonomy" id="34168"/>
    <lineage>
        <taxon>Eukaryota</taxon>
        <taxon>Viridiplantae</taxon>
        <taxon>Streptophyta</taxon>
        <taxon>Embryophyta</taxon>
        <taxon>Tracheophyta</taxon>
        <taxon>Lycopodiopsida</taxon>
        <taxon>Lycopodiales</taxon>
        <taxon>Lycopodiaceae</taxon>
        <taxon>Lycopodioideae</taxon>
        <taxon>Diphasiastrum</taxon>
    </lineage>
</organism>
<proteinExistence type="predicted"/>
<evidence type="ECO:0000313" key="2">
    <source>
        <dbReference type="Proteomes" id="UP001162992"/>
    </source>
</evidence>
<keyword evidence="2" id="KW-1185">Reference proteome</keyword>